<dbReference type="EMBL" id="OW152822">
    <property type="protein sequence ID" value="CAH2038148.1"/>
    <property type="molecule type" value="Genomic_DNA"/>
</dbReference>
<keyword evidence="3" id="KW-1185">Reference proteome</keyword>
<organism evidence="2 3">
    <name type="scientific">Iphiclides podalirius</name>
    <name type="common">scarce swallowtail</name>
    <dbReference type="NCBI Taxonomy" id="110791"/>
    <lineage>
        <taxon>Eukaryota</taxon>
        <taxon>Metazoa</taxon>
        <taxon>Ecdysozoa</taxon>
        <taxon>Arthropoda</taxon>
        <taxon>Hexapoda</taxon>
        <taxon>Insecta</taxon>
        <taxon>Pterygota</taxon>
        <taxon>Neoptera</taxon>
        <taxon>Endopterygota</taxon>
        <taxon>Lepidoptera</taxon>
        <taxon>Glossata</taxon>
        <taxon>Ditrysia</taxon>
        <taxon>Papilionoidea</taxon>
        <taxon>Papilionidae</taxon>
        <taxon>Papilioninae</taxon>
        <taxon>Iphiclides</taxon>
    </lineage>
</organism>
<accession>A0ABN8HNU1</accession>
<name>A0ABN8HNU1_9NEOP</name>
<sequence length="88" mass="9683">MVEIADAKRPREASHSRLATHRHGDGSTELRHDRNAPTEPCPTQLRRYEATPPARITPPGLYGTSPATALPTLCEVYEFATQTRASLS</sequence>
<reference evidence="2" key="1">
    <citation type="submission" date="2022-03" db="EMBL/GenBank/DDBJ databases">
        <authorList>
            <person name="Martin H S."/>
        </authorList>
    </citation>
    <scope>NUCLEOTIDE SEQUENCE</scope>
</reference>
<proteinExistence type="predicted"/>
<evidence type="ECO:0000313" key="2">
    <source>
        <dbReference type="EMBL" id="CAH2038148.1"/>
    </source>
</evidence>
<dbReference type="Proteomes" id="UP000837857">
    <property type="component" value="Chromosome 10"/>
</dbReference>
<feature type="compositionally biased region" description="Basic and acidic residues" evidence="1">
    <location>
        <begin position="1"/>
        <end position="15"/>
    </location>
</feature>
<feature type="compositionally biased region" description="Basic and acidic residues" evidence="1">
    <location>
        <begin position="22"/>
        <end position="36"/>
    </location>
</feature>
<protein>
    <submittedName>
        <fullName evidence="2">Uncharacterized protein</fullName>
    </submittedName>
</protein>
<gene>
    <name evidence="2" type="ORF">IPOD504_LOCUS1478</name>
</gene>
<feature type="non-terminal residue" evidence="2">
    <location>
        <position position="88"/>
    </location>
</feature>
<evidence type="ECO:0000313" key="3">
    <source>
        <dbReference type="Proteomes" id="UP000837857"/>
    </source>
</evidence>
<evidence type="ECO:0000256" key="1">
    <source>
        <dbReference type="SAM" id="MobiDB-lite"/>
    </source>
</evidence>
<feature type="region of interest" description="Disordered" evidence="1">
    <location>
        <begin position="1"/>
        <end position="63"/>
    </location>
</feature>